<dbReference type="EMBL" id="VSSQ01057626">
    <property type="protein sequence ID" value="MPN11422.1"/>
    <property type="molecule type" value="Genomic_DNA"/>
</dbReference>
<dbReference type="AlphaFoldDB" id="A0A645FDA1"/>
<comment type="caution">
    <text evidence="1">The sequence shown here is derived from an EMBL/GenBank/DDBJ whole genome shotgun (WGS) entry which is preliminary data.</text>
</comment>
<evidence type="ECO:0000313" key="1">
    <source>
        <dbReference type="EMBL" id="MPN11422.1"/>
    </source>
</evidence>
<protein>
    <submittedName>
        <fullName evidence="1">Uncharacterized protein</fullName>
    </submittedName>
</protein>
<accession>A0A645FDA1</accession>
<name>A0A645FDA1_9ZZZZ</name>
<gene>
    <name evidence="1" type="ORF">SDC9_158723</name>
</gene>
<proteinExistence type="predicted"/>
<organism evidence="1">
    <name type="scientific">bioreactor metagenome</name>
    <dbReference type="NCBI Taxonomy" id="1076179"/>
    <lineage>
        <taxon>unclassified sequences</taxon>
        <taxon>metagenomes</taxon>
        <taxon>ecological metagenomes</taxon>
    </lineage>
</organism>
<reference evidence="1" key="1">
    <citation type="submission" date="2019-08" db="EMBL/GenBank/DDBJ databases">
        <authorList>
            <person name="Kucharzyk K."/>
            <person name="Murdoch R.W."/>
            <person name="Higgins S."/>
            <person name="Loffler F."/>
        </authorList>
    </citation>
    <scope>NUCLEOTIDE SEQUENCE</scope>
</reference>
<sequence length="167" mass="18253">MRDAFHHAAVAGDDVDFAVKQSGAFQSADRRRVFGRDRHADAGSEPGSERAGGDFHARRMSEFRMAGGLASPLAELLEFFHREAVFEEMKEAVEEHGAVSGGKNETVASEPLGVLRVVFHVFEPQIERIVGAAHGHSGMSGFRLLDTIRGKQPDRVGGQLHHFLVSH</sequence>